<accession>A0A381V169</accession>
<evidence type="ECO:0008006" key="9">
    <source>
        <dbReference type="Google" id="ProtNLM"/>
    </source>
</evidence>
<organism evidence="8">
    <name type="scientific">marine metagenome</name>
    <dbReference type="NCBI Taxonomy" id="408172"/>
    <lineage>
        <taxon>unclassified sequences</taxon>
        <taxon>metagenomes</taxon>
        <taxon>ecological metagenomes</taxon>
    </lineage>
</organism>
<name>A0A381V169_9ZZZZ</name>
<feature type="transmembrane region" description="Helical" evidence="7">
    <location>
        <begin position="63"/>
        <end position="82"/>
    </location>
</feature>
<dbReference type="CDD" id="cd10322">
    <property type="entry name" value="SLC5sbd"/>
    <property type="match status" value="1"/>
</dbReference>
<keyword evidence="3" id="KW-0813">Transport</keyword>
<dbReference type="GO" id="GO:0005886">
    <property type="term" value="C:plasma membrane"/>
    <property type="evidence" value="ECO:0007669"/>
    <property type="project" value="TreeGrafter"/>
</dbReference>
<feature type="transmembrane region" description="Helical" evidence="7">
    <location>
        <begin position="30"/>
        <end position="57"/>
    </location>
</feature>
<keyword evidence="4 7" id="KW-0812">Transmembrane</keyword>
<dbReference type="GO" id="GO:0022857">
    <property type="term" value="F:transmembrane transporter activity"/>
    <property type="evidence" value="ECO:0007669"/>
    <property type="project" value="InterPro"/>
</dbReference>
<dbReference type="InterPro" id="IPR050277">
    <property type="entry name" value="Sodium:Solute_Symporter"/>
</dbReference>
<feature type="transmembrane region" description="Helical" evidence="7">
    <location>
        <begin position="400"/>
        <end position="419"/>
    </location>
</feature>
<evidence type="ECO:0000256" key="3">
    <source>
        <dbReference type="ARBA" id="ARBA00022448"/>
    </source>
</evidence>
<proteinExistence type="inferred from homology"/>
<dbReference type="PANTHER" id="PTHR48086:SF7">
    <property type="entry name" value="SODIUM-SOLUTE SYMPORTER-RELATED"/>
    <property type="match status" value="1"/>
</dbReference>
<evidence type="ECO:0000256" key="6">
    <source>
        <dbReference type="ARBA" id="ARBA00023136"/>
    </source>
</evidence>
<feature type="transmembrane region" description="Helical" evidence="7">
    <location>
        <begin position="217"/>
        <end position="235"/>
    </location>
</feature>
<feature type="transmembrane region" description="Helical" evidence="7">
    <location>
        <begin position="111"/>
        <end position="136"/>
    </location>
</feature>
<dbReference type="EMBL" id="UINC01007579">
    <property type="protein sequence ID" value="SVA34122.1"/>
    <property type="molecule type" value="Genomic_DNA"/>
</dbReference>
<reference evidence="8" key="1">
    <citation type="submission" date="2018-05" db="EMBL/GenBank/DDBJ databases">
        <authorList>
            <person name="Lanie J.A."/>
            <person name="Ng W.-L."/>
            <person name="Kazmierczak K.M."/>
            <person name="Andrzejewski T.M."/>
            <person name="Davidsen T.M."/>
            <person name="Wayne K.J."/>
            <person name="Tettelin H."/>
            <person name="Glass J.I."/>
            <person name="Rusch D."/>
            <person name="Podicherti R."/>
            <person name="Tsui H.-C.T."/>
            <person name="Winkler M.E."/>
        </authorList>
    </citation>
    <scope>NUCLEOTIDE SEQUENCE</scope>
</reference>
<protein>
    <recommendedName>
        <fullName evidence="9">Sodium:solute symporter family protein</fullName>
    </recommendedName>
</protein>
<feature type="transmembrane region" description="Helical" evidence="7">
    <location>
        <begin position="425"/>
        <end position="446"/>
    </location>
</feature>
<evidence type="ECO:0000256" key="7">
    <source>
        <dbReference type="SAM" id="Phobius"/>
    </source>
</evidence>
<sequence length="455" mass="47320">VYAFGLVVAGLWYSRKVSSARDFFVAGRQLGAGLLFSTMLAANIGAGSTVGATSLGYTSGLSAWWWVGSAGFGSIVLALWIGPRIRAVAARHDLRTVGDFLEYRYGHSVRALITALLWFGTIAILAGQLIALAWVLNAAIGLPKSVGCLLSGIVMTIYFSAGGIASSARVNLIQLTVLLLGFALALPLSVDSVGGWDVVTGVADGDYGNFWNGPNSGWILVPMLVPAFIVSPGLLQKVYSATDDRAVRVGVGANAVALLLFAVIPPILGLVALSAHPGLENPDLALPTLLMESVPPVVGSLGLVALFSAEVSSADAILFMLATSLSQDLYRRYLSPEADDVTVLRVARLAAAGGGALGVALSVVAESVIDVMTIFYTLVSVSLFVPIIAGLYLRWTRTPEILTAIVTGVTAVLVTHLAATVQLGISAMVGLIVSVTTAGLVGAARISMRQEGRER</sequence>
<comment type="subcellular location">
    <subcellularLocation>
        <location evidence="1">Membrane</location>
        <topology evidence="1">Multi-pass membrane protein</topology>
    </subcellularLocation>
</comment>
<feature type="transmembrane region" description="Helical" evidence="7">
    <location>
        <begin position="297"/>
        <end position="325"/>
    </location>
</feature>
<feature type="transmembrane region" description="Helical" evidence="7">
    <location>
        <begin position="346"/>
        <end position="365"/>
    </location>
</feature>
<dbReference type="PANTHER" id="PTHR48086">
    <property type="entry name" value="SODIUM/PROLINE SYMPORTER-RELATED"/>
    <property type="match status" value="1"/>
</dbReference>
<feature type="transmembrane region" description="Helical" evidence="7">
    <location>
        <begin position="172"/>
        <end position="190"/>
    </location>
</feature>
<evidence type="ECO:0000256" key="1">
    <source>
        <dbReference type="ARBA" id="ARBA00004141"/>
    </source>
</evidence>
<dbReference type="Gene3D" id="1.20.1730.10">
    <property type="entry name" value="Sodium/glucose cotransporter"/>
    <property type="match status" value="1"/>
</dbReference>
<comment type="similarity">
    <text evidence="2">Belongs to the sodium:solute symporter (SSF) (TC 2.A.21) family.</text>
</comment>
<feature type="transmembrane region" description="Helical" evidence="7">
    <location>
        <begin position="371"/>
        <end position="393"/>
    </location>
</feature>
<keyword evidence="5 7" id="KW-1133">Transmembrane helix</keyword>
<evidence type="ECO:0000313" key="8">
    <source>
        <dbReference type="EMBL" id="SVA34122.1"/>
    </source>
</evidence>
<keyword evidence="6 7" id="KW-0472">Membrane</keyword>
<feature type="transmembrane region" description="Helical" evidence="7">
    <location>
        <begin position="256"/>
        <end position="277"/>
    </location>
</feature>
<dbReference type="AlphaFoldDB" id="A0A381V169"/>
<dbReference type="PROSITE" id="PS50283">
    <property type="entry name" value="NA_SOLUT_SYMP_3"/>
    <property type="match status" value="1"/>
</dbReference>
<dbReference type="Pfam" id="PF00474">
    <property type="entry name" value="SSF"/>
    <property type="match status" value="1"/>
</dbReference>
<feature type="transmembrane region" description="Helical" evidence="7">
    <location>
        <begin position="142"/>
        <end position="160"/>
    </location>
</feature>
<evidence type="ECO:0000256" key="5">
    <source>
        <dbReference type="ARBA" id="ARBA00022989"/>
    </source>
</evidence>
<dbReference type="InterPro" id="IPR038377">
    <property type="entry name" value="Na/Glc_symporter_sf"/>
</dbReference>
<feature type="non-terminal residue" evidence="8">
    <location>
        <position position="1"/>
    </location>
</feature>
<evidence type="ECO:0000256" key="2">
    <source>
        <dbReference type="ARBA" id="ARBA00006434"/>
    </source>
</evidence>
<dbReference type="InterPro" id="IPR001734">
    <property type="entry name" value="Na/solute_symporter"/>
</dbReference>
<gene>
    <name evidence="8" type="ORF">METZ01_LOCUS86976</name>
</gene>
<evidence type="ECO:0000256" key="4">
    <source>
        <dbReference type="ARBA" id="ARBA00022692"/>
    </source>
</evidence>